<feature type="transmembrane region" description="Helical" evidence="2">
    <location>
        <begin position="21"/>
        <end position="45"/>
    </location>
</feature>
<keyword evidence="2" id="KW-0472">Membrane</keyword>
<gene>
    <name evidence="3" type="ORF">IAG03_03200</name>
</gene>
<feature type="region of interest" description="Disordered" evidence="1">
    <location>
        <begin position="56"/>
        <end position="94"/>
    </location>
</feature>
<dbReference type="RefSeq" id="WP_249318312.1">
    <property type="nucleotide sequence ID" value="NZ_JACRSN010000003.1"/>
</dbReference>
<evidence type="ECO:0000313" key="4">
    <source>
        <dbReference type="Proteomes" id="UP000651482"/>
    </source>
</evidence>
<accession>A0A926D8Z9</accession>
<name>A0A926D8Z9_9FIRM</name>
<sequence length="218" mass="24058">MRKNQIREQIGRSNQNRGKSAFRLLQTGVVLFGMLLLLNGCGIFMTHDLLFNEDSSAGESAASEESEIEKPESKAEASSSSTPAPQKTPTPDRFQDSVDLEFYAEMGEDIIGCPELTVSVINHSEYDVKAIQFYVIPYDVYGEKIDSFLTTEKLYTDTTIPAGESNTCSFSMLDSSVKTVKLYAYSILFSNGEEWGDRNAVKTTILKKGLSIEVSGEA</sequence>
<keyword evidence="2" id="KW-0812">Transmembrane</keyword>
<evidence type="ECO:0000256" key="1">
    <source>
        <dbReference type="SAM" id="MobiDB-lite"/>
    </source>
</evidence>
<protein>
    <submittedName>
        <fullName evidence="3">Uncharacterized protein</fullName>
    </submittedName>
</protein>
<keyword evidence="4" id="KW-1185">Reference proteome</keyword>
<comment type="caution">
    <text evidence="3">The sequence shown here is derived from an EMBL/GenBank/DDBJ whole genome shotgun (WGS) entry which is preliminary data.</text>
</comment>
<reference evidence="3" key="1">
    <citation type="submission" date="2020-08" db="EMBL/GenBank/DDBJ databases">
        <title>Genome public.</title>
        <authorList>
            <person name="Liu C."/>
            <person name="Sun Q."/>
        </authorList>
    </citation>
    <scope>NUCLEOTIDE SEQUENCE</scope>
    <source>
        <strain evidence="3">NSJ-40</strain>
    </source>
</reference>
<dbReference type="AlphaFoldDB" id="A0A926D8Z9"/>
<dbReference type="EMBL" id="JACRSN010000003">
    <property type="protein sequence ID" value="MBC8533024.1"/>
    <property type="molecule type" value="Genomic_DNA"/>
</dbReference>
<evidence type="ECO:0000313" key="3">
    <source>
        <dbReference type="EMBL" id="MBC8533024.1"/>
    </source>
</evidence>
<proteinExistence type="predicted"/>
<organism evidence="3 4">
    <name type="scientific">Yeguia hominis</name>
    <dbReference type="NCBI Taxonomy" id="2763662"/>
    <lineage>
        <taxon>Bacteria</taxon>
        <taxon>Bacillati</taxon>
        <taxon>Bacillota</taxon>
        <taxon>Clostridia</taxon>
        <taxon>Eubacteriales</taxon>
        <taxon>Yeguiaceae</taxon>
        <taxon>Yeguia</taxon>
    </lineage>
</organism>
<evidence type="ECO:0000256" key="2">
    <source>
        <dbReference type="SAM" id="Phobius"/>
    </source>
</evidence>
<keyword evidence="2" id="KW-1133">Transmembrane helix</keyword>
<dbReference type="Proteomes" id="UP000651482">
    <property type="component" value="Unassembled WGS sequence"/>
</dbReference>